<evidence type="ECO:0000256" key="1">
    <source>
        <dbReference type="ARBA" id="ARBA00004651"/>
    </source>
</evidence>
<feature type="transmembrane region" description="Helical" evidence="7">
    <location>
        <begin position="155"/>
        <end position="173"/>
    </location>
</feature>
<keyword evidence="3" id="KW-1003">Cell membrane</keyword>
<organism evidence="8 9">
    <name type="scientific">Mycobacterium ahvazicum</name>
    <dbReference type="NCBI Taxonomy" id="1964395"/>
    <lineage>
        <taxon>Bacteria</taxon>
        <taxon>Bacillati</taxon>
        <taxon>Actinomycetota</taxon>
        <taxon>Actinomycetes</taxon>
        <taxon>Mycobacteriales</taxon>
        <taxon>Mycobacteriaceae</taxon>
        <taxon>Mycobacterium</taxon>
        <taxon>Mycobacterium simiae complex</taxon>
    </lineage>
</organism>
<feature type="transmembrane region" description="Helical" evidence="7">
    <location>
        <begin position="255"/>
        <end position="274"/>
    </location>
</feature>
<reference evidence="8" key="1">
    <citation type="submission" date="2018-01" db="EMBL/GenBank/DDBJ databases">
        <authorList>
            <consortium name="Urmite Genomes"/>
        </authorList>
    </citation>
    <scope>NUCLEOTIDE SEQUENCE [LARGE SCALE GENOMIC DNA]</scope>
    <source>
        <strain evidence="8">AFP003</strain>
    </source>
</reference>
<evidence type="ECO:0000313" key="9">
    <source>
        <dbReference type="Proteomes" id="UP000236318"/>
    </source>
</evidence>
<protein>
    <submittedName>
        <fullName evidence="8">Sulfate exporter family transporter</fullName>
    </submittedName>
</protein>
<dbReference type="Proteomes" id="UP000236318">
    <property type="component" value="Unassembled WGS sequence"/>
</dbReference>
<dbReference type="InterPro" id="IPR018383">
    <property type="entry name" value="UPF0324_pro"/>
</dbReference>
<feature type="transmembrane region" description="Helical" evidence="7">
    <location>
        <begin position="185"/>
        <end position="203"/>
    </location>
</feature>
<dbReference type="PANTHER" id="PTHR30106">
    <property type="entry name" value="INNER MEMBRANE PROTEIN YEIH-RELATED"/>
    <property type="match status" value="1"/>
</dbReference>
<keyword evidence="4 7" id="KW-0812">Transmembrane</keyword>
<feature type="transmembrane region" description="Helical" evidence="7">
    <location>
        <begin position="295"/>
        <end position="313"/>
    </location>
</feature>
<feature type="transmembrane region" description="Helical" evidence="7">
    <location>
        <begin position="351"/>
        <end position="372"/>
    </location>
</feature>
<evidence type="ECO:0000256" key="5">
    <source>
        <dbReference type="ARBA" id="ARBA00022989"/>
    </source>
</evidence>
<evidence type="ECO:0000313" key="8">
    <source>
        <dbReference type="EMBL" id="SOX55537.1"/>
    </source>
</evidence>
<dbReference type="EMBL" id="FXEG02000005">
    <property type="protein sequence ID" value="SOX55537.1"/>
    <property type="molecule type" value="Genomic_DNA"/>
</dbReference>
<comment type="similarity">
    <text evidence="2">Belongs to the UPF0324 family.</text>
</comment>
<keyword evidence="9" id="KW-1185">Reference proteome</keyword>
<feature type="transmembrane region" description="Helical" evidence="7">
    <location>
        <begin position="325"/>
        <end position="344"/>
    </location>
</feature>
<proteinExistence type="inferred from homology"/>
<accession>A0A2K4YFI3</accession>
<evidence type="ECO:0000256" key="7">
    <source>
        <dbReference type="SAM" id="Phobius"/>
    </source>
</evidence>
<dbReference type="GO" id="GO:0005886">
    <property type="term" value="C:plasma membrane"/>
    <property type="evidence" value="ECO:0007669"/>
    <property type="project" value="UniProtKB-SubCell"/>
</dbReference>
<keyword evidence="5 7" id="KW-1133">Transmembrane helix</keyword>
<sequence>MRFRRFRGDRVSTTRVEADETLDEPTFTSRQPLDYVPGVVLLIGVGLLGKYAQLWWNTLAKHEHWRVPDIEYVLWAIVIGLLITNTIGLHRIFRPGVQTYEFWLKVGIVVLGARFVLGDIVKLGAISLVQILVDMTIAGTVIIVVARAFGLSGKLGSLLAIGTSICGVSAIIAAKGAIRARNSDVSYAIAAILALGAVSLFVLPPLGHAIGLTDHEFGLWAGLSVDNTAETTATGYLFSDHAGKIAVLVKSTRNALIGFVVLGFALYWAARGQADEIAPGATAKASFIWQKFPKFVLGFLAVSAIATAGWLTKGQTANLANVSKWAFLLTFAGVGLSTDFRQIARTGWRPLLVAVIGLTVVATVSLGIVLLTSRVLHWGVST</sequence>
<dbReference type="AlphaFoldDB" id="A0A2K4YFI3"/>
<dbReference type="PANTHER" id="PTHR30106:SF1">
    <property type="entry name" value="UPF0324 MEMBRANE PROTEIN FN0533"/>
    <property type="match status" value="1"/>
</dbReference>
<evidence type="ECO:0000256" key="2">
    <source>
        <dbReference type="ARBA" id="ARBA00007977"/>
    </source>
</evidence>
<dbReference type="RefSeq" id="WP_096289697.1">
    <property type="nucleotide sequence ID" value="NZ_FXEG02000005.1"/>
</dbReference>
<feature type="transmembrane region" description="Helical" evidence="7">
    <location>
        <begin position="72"/>
        <end position="90"/>
    </location>
</feature>
<feature type="transmembrane region" description="Helical" evidence="7">
    <location>
        <begin position="128"/>
        <end position="149"/>
    </location>
</feature>
<gene>
    <name evidence="8" type="ORF">MAAFP003_4229</name>
</gene>
<keyword evidence="6 7" id="KW-0472">Membrane</keyword>
<dbReference type="Pfam" id="PF03601">
    <property type="entry name" value="Cons_hypoth698"/>
    <property type="match status" value="1"/>
</dbReference>
<evidence type="ECO:0000256" key="6">
    <source>
        <dbReference type="ARBA" id="ARBA00023136"/>
    </source>
</evidence>
<comment type="caution">
    <text evidence="8">The sequence shown here is derived from an EMBL/GenBank/DDBJ whole genome shotgun (WGS) entry which is preliminary data.</text>
</comment>
<feature type="transmembrane region" description="Helical" evidence="7">
    <location>
        <begin position="35"/>
        <end position="52"/>
    </location>
</feature>
<evidence type="ECO:0000256" key="3">
    <source>
        <dbReference type="ARBA" id="ARBA00022475"/>
    </source>
</evidence>
<name>A0A2K4YFI3_9MYCO</name>
<dbReference type="OrthoDB" id="9766798at2"/>
<evidence type="ECO:0000256" key="4">
    <source>
        <dbReference type="ARBA" id="ARBA00022692"/>
    </source>
</evidence>
<comment type="subcellular location">
    <subcellularLocation>
        <location evidence="1">Cell membrane</location>
        <topology evidence="1">Multi-pass membrane protein</topology>
    </subcellularLocation>
</comment>